<dbReference type="OMA" id="PAHTGNT"/>
<dbReference type="EMBL" id="GL377593">
    <property type="protein sequence ID" value="EFJ23150.1"/>
    <property type="molecule type" value="Genomic_DNA"/>
</dbReference>
<dbReference type="InterPro" id="IPR006460">
    <property type="entry name" value="MIZ1-like_pln"/>
</dbReference>
<dbReference type="PANTHER" id="PTHR31696:SF71">
    <property type="entry name" value="PROTEIN MIZU-KUSSEI 1"/>
    <property type="match status" value="1"/>
</dbReference>
<dbReference type="NCBIfam" id="TIGR01570">
    <property type="entry name" value="A_thal_3588"/>
    <property type="match status" value="1"/>
</dbReference>
<dbReference type="AlphaFoldDB" id="D8RWU4"/>
<dbReference type="eggNOG" id="ENOG502QU42">
    <property type="taxonomic scope" value="Eukaryota"/>
</dbReference>
<reference evidence="1 2" key="1">
    <citation type="journal article" date="2011" name="Science">
        <title>The Selaginella genome identifies genetic changes associated with the evolution of vascular plants.</title>
        <authorList>
            <person name="Banks J.A."/>
            <person name="Nishiyama T."/>
            <person name="Hasebe M."/>
            <person name="Bowman J.L."/>
            <person name="Gribskov M."/>
            <person name="dePamphilis C."/>
            <person name="Albert V.A."/>
            <person name="Aono N."/>
            <person name="Aoyama T."/>
            <person name="Ambrose B.A."/>
            <person name="Ashton N.W."/>
            <person name="Axtell M.J."/>
            <person name="Barker E."/>
            <person name="Barker M.S."/>
            <person name="Bennetzen J.L."/>
            <person name="Bonawitz N.D."/>
            <person name="Chapple C."/>
            <person name="Cheng C."/>
            <person name="Correa L.G."/>
            <person name="Dacre M."/>
            <person name="DeBarry J."/>
            <person name="Dreyer I."/>
            <person name="Elias M."/>
            <person name="Engstrom E.M."/>
            <person name="Estelle M."/>
            <person name="Feng L."/>
            <person name="Finet C."/>
            <person name="Floyd S.K."/>
            <person name="Frommer W.B."/>
            <person name="Fujita T."/>
            <person name="Gramzow L."/>
            <person name="Gutensohn M."/>
            <person name="Harholt J."/>
            <person name="Hattori M."/>
            <person name="Heyl A."/>
            <person name="Hirai T."/>
            <person name="Hiwatashi Y."/>
            <person name="Ishikawa M."/>
            <person name="Iwata M."/>
            <person name="Karol K.G."/>
            <person name="Koehler B."/>
            <person name="Kolukisaoglu U."/>
            <person name="Kubo M."/>
            <person name="Kurata T."/>
            <person name="Lalonde S."/>
            <person name="Li K."/>
            <person name="Li Y."/>
            <person name="Litt A."/>
            <person name="Lyons E."/>
            <person name="Manning G."/>
            <person name="Maruyama T."/>
            <person name="Michael T.P."/>
            <person name="Mikami K."/>
            <person name="Miyazaki S."/>
            <person name="Morinaga S."/>
            <person name="Murata T."/>
            <person name="Mueller-Roeber B."/>
            <person name="Nelson D.R."/>
            <person name="Obara M."/>
            <person name="Oguri Y."/>
            <person name="Olmstead R.G."/>
            <person name="Onodera N."/>
            <person name="Petersen B.L."/>
            <person name="Pils B."/>
            <person name="Prigge M."/>
            <person name="Rensing S.A."/>
            <person name="Riano-Pachon D.M."/>
            <person name="Roberts A.W."/>
            <person name="Sato Y."/>
            <person name="Scheller H.V."/>
            <person name="Schulz B."/>
            <person name="Schulz C."/>
            <person name="Shakirov E.V."/>
            <person name="Shibagaki N."/>
            <person name="Shinohara N."/>
            <person name="Shippen D.E."/>
            <person name="Soerensen I."/>
            <person name="Sotooka R."/>
            <person name="Sugimoto N."/>
            <person name="Sugita M."/>
            <person name="Sumikawa N."/>
            <person name="Tanurdzic M."/>
            <person name="Theissen G."/>
            <person name="Ulvskov P."/>
            <person name="Wakazuki S."/>
            <person name="Weng J.K."/>
            <person name="Willats W.W."/>
            <person name="Wipf D."/>
            <person name="Wolf P.G."/>
            <person name="Yang L."/>
            <person name="Zimmer A.D."/>
            <person name="Zhu Q."/>
            <person name="Mitros T."/>
            <person name="Hellsten U."/>
            <person name="Loque D."/>
            <person name="Otillar R."/>
            <person name="Salamov A."/>
            <person name="Schmutz J."/>
            <person name="Shapiro H."/>
            <person name="Lindquist E."/>
            <person name="Lucas S."/>
            <person name="Rokhsar D."/>
            <person name="Grigoriev I.V."/>
        </authorList>
    </citation>
    <scope>NUCLEOTIDE SEQUENCE [LARGE SCALE GENOMIC DNA]</scope>
</reference>
<dbReference type="PANTHER" id="PTHR31696">
    <property type="entry name" value="PROTEIN MIZU-KUSSEI 1"/>
    <property type="match status" value="1"/>
</dbReference>
<dbReference type="HOGENOM" id="CLU_057026_4_1_1"/>
<sequence length="166" mass="17936">QQSVGSIVVGTLYGYRRGHVFLAVQEDPKSEPVVLLELATPTSCLVREMSSGLLRIALECERGGSNRGFLFQESIWSMFCNGRKAGYAVSRHCGASDTRVLGLVQSVSMGAGVLPGENPSPSPGEELMYMRAKFERVVGSNDSEALYMVNPNGSGAPELSIFFLRI</sequence>
<dbReference type="Proteomes" id="UP000001514">
    <property type="component" value="Unassembled WGS sequence"/>
</dbReference>
<gene>
    <name evidence="1" type="ORF">SELMODRAFT_35960</name>
</gene>
<dbReference type="OrthoDB" id="1859415at2759"/>
<protein>
    <recommendedName>
        <fullName evidence="3">Protein MIZU-KUSSEI 1</fullName>
    </recommendedName>
</protein>
<organism evidence="2">
    <name type="scientific">Selaginella moellendorffii</name>
    <name type="common">Spikemoss</name>
    <dbReference type="NCBI Taxonomy" id="88036"/>
    <lineage>
        <taxon>Eukaryota</taxon>
        <taxon>Viridiplantae</taxon>
        <taxon>Streptophyta</taxon>
        <taxon>Embryophyta</taxon>
        <taxon>Tracheophyta</taxon>
        <taxon>Lycopodiopsida</taxon>
        <taxon>Selaginellales</taxon>
        <taxon>Selaginellaceae</taxon>
        <taxon>Selaginella</taxon>
    </lineage>
</organism>
<dbReference type="InParanoid" id="D8RWU4"/>
<dbReference type="Pfam" id="PF04759">
    <property type="entry name" value="DUF617"/>
    <property type="match status" value="1"/>
</dbReference>
<dbReference type="KEGG" id="smo:SELMODRAFT_35960"/>
<dbReference type="GO" id="GO:0010274">
    <property type="term" value="P:hydrotropism"/>
    <property type="evidence" value="ECO:0007669"/>
    <property type="project" value="InterPro"/>
</dbReference>
<keyword evidence="2" id="KW-1185">Reference proteome</keyword>
<feature type="non-terminal residue" evidence="1">
    <location>
        <position position="1"/>
    </location>
</feature>
<accession>D8RWU4</accession>
<dbReference type="STRING" id="88036.D8RWU4"/>
<feature type="non-terminal residue" evidence="1">
    <location>
        <position position="166"/>
    </location>
</feature>
<name>D8RWU4_SELML</name>
<evidence type="ECO:0008006" key="3">
    <source>
        <dbReference type="Google" id="ProtNLM"/>
    </source>
</evidence>
<evidence type="ECO:0000313" key="1">
    <source>
        <dbReference type="EMBL" id="EFJ23150.1"/>
    </source>
</evidence>
<dbReference type="Gramene" id="EFJ23150">
    <property type="protein sequence ID" value="EFJ23150"/>
    <property type="gene ID" value="SELMODRAFT_35960"/>
</dbReference>
<evidence type="ECO:0000313" key="2">
    <source>
        <dbReference type="Proteomes" id="UP000001514"/>
    </source>
</evidence>
<proteinExistence type="predicted"/>